<dbReference type="Proteomes" id="UP000806522">
    <property type="component" value="Unassembled WGS sequence"/>
</dbReference>
<reference evidence="1" key="1">
    <citation type="submission" date="2019-04" db="EMBL/GenBank/DDBJ databases">
        <title>Evolution of Biomass-Degrading Anaerobic Consortia Revealed by Metagenomics.</title>
        <authorList>
            <person name="Peng X."/>
        </authorList>
    </citation>
    <scope>NUCLEOTIDE SEQUENCE</scope>
    <source>
        <strain evidence="1">SIG140</strain>
    </source>
</reference>
<dbReference type="AlphaFoldDB" id="A0A9D5P4L6"/>
<accession>A0A9D5P4L6</accession>
<dbReference type="PROSITE" id="PS51257">
    <property type="entry name" value="PROKAR_LIPOPROTEIN"/>
    <property type="match status" value="1"/>
</dbReference>
<evidence type="ECO:0000313" key="1">
    <source>
        <dbReference type="EMBL" id="MBE6270654.1"/>
    </source>
</evidence>
<sequence>MRINKKIFGLAIVAAALFTSCNKDNEGAIYKSQTNAGLSFTAATLTTVEVPASNPVFDVEIVRGNTAEAATGTINASLKAGDNEVSGVTVSSYSFAAGENRTTVKVDISPLEVGVAGTLTLTLADADASVGAITATTLKCSKAYEWVSLGKGTFQDNFFGMESTPEILKAQGFDRYRVMAPCEDFRAQAIAGGDDWAAASSAPYIELWVEDGLVFWNDWFTGQNYDGDKNQPIMACHASGWSSMATADFWQHSKFLDAKTIQLAPYYYIDGVGGWNNTQKDGVVIITLP</sequence>
<evidence type="ECO:0000313" key="2">
    <source>
        <dbReference type="Proteomes" id="UP000806522"/>
    </source>
</evidence>
<comment type="caution">
    <text evidence="1">The sequence shown here is derived from an EMBL/GenBank/DDBJ whole genome shotgun (WGS) entry which is preliminary data.</text>
</comment>
<proteinExistence type="predicted"/>
<gene>
    <name evidence="1" type="ORF">E7101_06850</name>
</gene>
<organism evidence="1 2">
    <name type="scientific">Xylanibacter ruminicola</name>
    <name type="common">Prevotella ruminicola</name>
    <dbReference type="NCBI Taxonomy" id="839"/>
    <lineage>
        <taxon>Bacteria</taxon>
        <taxon>Pseudomonadati</taxon>
        <taxon>Bacteroidota</taxon>
        <taxon>Bacteroidia</taxon>
        <taxon>Bacteroidales</taxon>
        <taxon>Prevotellaceae</taxon>
        <taxon>Xylanibacter</taxon>
    </lineage>
</organism>
<protein>
    <submittedName>
        <fullName evidence="1">Uncharacterized protein</fullName>
    </submittedName>
</protein>
<dbReference type="EMBL" id="SUYC01000006">
    <property type="protein sequence ID" value="MBE6270654.1"/>
    <property type="molecule type" value="Genomic_DNA"/>
</dbReference>
<name>A0A9D5P4L6_XYLRU</name>